<comment type="caution">
    <text evidence="1">The sequence shown here is derived from an EMBL/GenBank/DDBJ whole genome shotgun (WGS) entry which is preliminary data.</text>
</comment>
<gene>
    <name evidence="1" type="ORF">R3P38DRAFT_1866305</name>
</gene>
<dbReference type="AlphaFoldDB" id="A0AAW0D7H2"/>
<sequence>MSLSSATQVMSTPELLEQILAALPMRDLLVNAPLVSRTWRAITLLSTIQQALFFQPAPSISPRVLNPLLSESFPPFFASYDKKGWESSVETIMRMPWSKAPDAFRRREASWRRMLVRQPPAQSLVVKQTSGGMAGSYDREGALKDPSLSMAVLYDLTLQFVDGDTSFHFMWHDESAAEGDLTLNVSTGVGCESDGERIEKKYFSDAANFVKVSFGEWEGDEISRFY</sequence>
<dbReference type="InterPro" id="IPR036047">
    <property type="entry name" value="F-box-like_dom_sf"/>
</dbReference>
<dbReference type="EMBL" id="JAWWNJ010000009">
    <property type="protein sequence ID" value="KAK7048460.1"/>
    <property type="molecule type" value="Genomic_DNA"/>
</dbReference>
<organism evidence="1 2">
    <name type="scientific">Favolaschia claudopus</name>
    <dbReference type="NCBI Taxonomy" id="2862362"/>
    <lineage>
        <taxon>Eukaryota</taxon>
        <taxon>Fungi</taxon>
        <taxon>Dikarya</taxon>
        <taxon>Basidiomycota</taxon>
        <taxon>Agaricomycotina</taxon>
        <taxon>Agaricomycetes</taxon>
        <taxon>Agaricomycetidae</taxon>
        <taxon>Agaricales</taxon>
        <taxon>Marasmiineae</taxon>
        <taxon>Mycenaceae</taxon>
        <taxon>Favolaschia</taxon>
    </lineage>
</organism>
<reference evidence="1 2" key="1">
    <citation type="journal article" date="2024" name="J Genomics">
        <title>Draft genome sequencing and assembly of Favolaschia claudopus CIRM-BRFM 2984 isolated from oak limbs.</title>
        <authorList>
            <person name="Navarro D."/>
            <person name="Drula E."/>
            <person name="Chaduli D."/>
            <person name="Cazenave R."/>
            <person name="Ahrendt S."/>
            <person name="Wang J."/>
            <person name="Lipzen A."/>
            <person name="Daum C."/>
            <person name="Barry K."/>
            <person name="Grigoriev I.V."/>
            <person name="Favel A."/>
            <person name="Rosso M.N."/>
            <person name="Martin F."/>
        </authorList>
    </citation>
    <scope>NUCLEOTIDE SEQUENCE [LARGE SCALE GENOMIC DNA]</scope>
    <source>
        <strain evidence="1 2">CIRM-BRFM 2984</strain>
    </source>
</reference>
<proteinExistence type="predicted"/>
<protein>
    <submittedName>
        <fullName evidence="1">MFS transporter</fullName>
    </submittedName>
</protein>
<accession>A0AAW0D7H2</accession>
<keyword evidence="2" id="KW-1185">Reference proteome</keyword>
<name>A0AAW0D7H2_9AGAR</name>
<dbReference type="Proteomes" id="UP001362999">
    <property type="component" value="Unassembled WGS sequence"/>
</dbReference>
<evidence type="ECO:0000313" key="2">
    <source>
        <dbReference type="Proteomes" id="UP001362999"/>
    </source>
</evidence>
<dbReference type="SUPFAM" id="SSF81383">
    <property type="entry name" value="F-box domain"/>
    <property type="match status" value="1"/>
</dbReference>
<evidence type="ECO:0000313" key="1">
    <source>
        <dbReference type="EMBL" id="KAK7048460.1"/>
    </source>
</evidence>